<dbReference type="Gene3D" id="1.25.40.20">
    <property type="entry name" value="Ankyrin repeat-containing domain"/>
    <property type="match status" value="4"/>
</dbReference>
<keyword evidence="1" id="KW-0677">Repeat</keyword>
<gene>
    <name evidence="5" type="primary">Contig10453.g11157</name>
    <name evidence="5" type="ORF">STYLEM_6482</name>
</gene>
<dbReference type="PANTHER" id="PTHR24198:SF165">
    <property type="entry name" value="ANKYRIN REPEAT-CONTAINING PROTEIN-RELATED"/>
    <property type="match status" value="1"/>
</dbReference>
<evidence type="ECO:0000256" key="2">
    <source>
        <dbReference type="ARBA" id="ARBA00023043"/>
    </source>
</evidence>
<name>A0A078A5Q6_STYLE</name>
<feature type="region of interest" description="Disordered" evidence="4">
    <location>
        <begin position="50"/>
        <end position="70"/>
    </location>
</feature>
<dbReference type="InParanoid" id="A0A078A5Q6"/>
<feature type="region of interest" description="Disordered" evidence="4">
    <location>
        <begin position="947"/>
        <end position="974"/>
    </location>
</feature>
<proteinExistence type="predicted"/>
<dbReference type="Pfam" id="PF13637">
    <property type="entry name" value="Ank_4"/>
    <property type="match status" value="1"/>
</dbReference>
<feature type="region of interest" description="Disordered" evidence="4">
    <location>
        <begin position="201"/>
        <end position="231"/>
    </location>
</feature>
<evidence type="ECO:0000256" key="1">
    <source>
        <dbReference type="ARBA" id="ARBA00022737"/>
    </source>
</evidence>
<feature type="compositionally biased region" description="Polar residues" evidence="4">
    <location>
        <begin position="797"/>
        <end position="808"/>
    </location>
</feature>
<sequence>MENIKTQSQFFQRRIDHLQINSKQPVLSNYESQRRGSQNRNLYVQGDSKIDSQVTTDSTSSLQVSGQNQSHRYNKKQQSLFGTHLNIPTRVNISPLTLSTEYQPNEQTLYSKAPNLFHISPSSSPQITRPQLINEYNEPFRAGKNGLFKENEYSQSHHNFLNKRISIMTKSSENLFKQKMIYLNQFKKGGALTPNRKYREKLANHQKSSKDRISGLDSSGNLNQEQFPPQLKKELQNIGKINRISIKKDKSQSNDYNYQEPPITMKIHPIPPLNQKLQSLDNKDNYNQNQVSKIKSKFRSQTIETNHSSALFKLEGQLNFPLAQPSHILIKTAPLEQKISPKFQPSSQDLEQEQQSTNVKNQLEKFPHNKCSGGGSSTNVSVKKHSSNKLIGVGDEFPSRKVSNQSLSNQVKNEQKGSQNNLGVNKLNLIRRTTVTSSYINTAFRSMRTTGRESQTRKIELFQKATEIKSKYNKNYSFDESENDSDSIGSIKSDTDSDAKLEKDLLRINLNEKIIKGRKPSIARRGSTMKDMNFGFGNEFSNNVIFESVIRNDFQQLQDQLNSLSSQFERVQKLNQQDKFLRTPIFYAIYHNNYEMVNFLLNQGSDTLFIDNMNRTILHYICILGLNRSILQLILDFNNNLDFENAHTEEAYKLFLNKPVNSFDMPQRNINRISRPQLKIEIDNLGSANSIKKNRYDDIQVTIPEPMTSLLPKKKKMLDSSKLSVIKDDRSESNLTISNKNETTSDKLRDSNGKIQTISLASPCDNQLMASRRISSLKGIGRSGSSITPRSSSNINGSAKKSSLSSQLGEERTKINNEINIKKNKNYIKMMKKFINICDKQGKSALAYAAQKSQIGLVKILLERGAVPITRDYKSRKPIDLATCDDLLSLLSQQEALFDEKFSDSLKTFRKNLIADEHQRLRSIQQQKMGRDILLTFTDVIKEQKEDGDDQDSIMEQQHQRNKPQQKMSRKDIGRRMTKKMQMNKAELASWSDKLLLLYHIGIYKDNALTYKMRFEDKENFQYLLKRGISVLCTDKNGNNILHYAIQLEKIEFLSYLLEGSFQSEIYEKSLGLSADSLFDLYIHQKAKELSANLRTGQFPWIQDSLYALEKSNDRDGNNSLHMAVDIGNHQLFCYIVTMLKIRDHMRFMDKNRYMKLYNSYECCLEFKNKHQQTPLLYSAKRNQYKIFQELLVQGAQIYVQCSKFMNILHYAVLNENKNLIEQIVYCDAETDRLLNEKNYRNLTPLMIDDKKKYEDIFNHIWSSVAICSPSNLEHLEHLITNDKFTVNQKTLIGQNSPLHIAVINENFKAIEHLCKYRDINLHDRNSLGQTPKDLALLIPKKRTAAKIIDYLNKRISQIQQREKGNLSPAYSKTQTILKKSTFNKKSAAVRLGTIGKNSFQIIPQQTEQNNPLPQQSEQTFNSINFSAQIKNLVEQMGKVIIGIERSNSNMGRKASALSLDSSEKSDDYFEEESSVGSNLYLASQTSILMENDFKSNPNGRNPNWEPHKIFKLQKIFDNYLELSDLIGNFNPQIFQRWRAQLTKIDDTIVIKSKEIFKQTDERKRGYITLQQIYNKKQLLLDSKIMEEIKLMKLLDQLDKQYQDTKITESKFVQLILDFAIKKDKVVNPAKQLKESGSADSVQLFNKDRDTLKVRR</sequence>
<dbReference type="PROSITE" id="PS50297">
    <property type="entry name" value="ANK_REP_REGION"/>
    <property type="match status" value="1"/>
</dbReference>
<dbReference type="PROSITE" id="PS50088">
    <property type="entry name" value="ANK_REPEAT"/>
    <property type="match status" value="2"/>
</dbReference>
<dbReference type="SMART" id="SM00248">
    <property type="entry name" value="ANK"/>
    <property type="match status" value="9"/>
</dbReference>
<feature type="compositionally biased region" description="Polar residues" evidence="4">
    <location>
        <begin position="216"/>
        <end position="227"/>
    </location>
</feature>
<feature type="region of interest" description="Disordered" evidence="4">
    <location>
        <begin position="779"/>
        <end position="809"/>
    </location>
</feature>
<keyword evidence="2 3" id="KW-0040">ANK repeat</keyword>
<feature type="repeat" description="ANK" evidence="3">
    <location>
        <begin position="580"/>
        <end position="612"/>
    </location>
</feature>
<evidence type="ECO:0000313" key="6">
    <source>
        <dbReference type="Proteomes" id="UP000039865"/>
    </source>
</evidence>
<dbReference type="OrthoDB" id="296285at2759"/>
<evidence type="ECO:0000313" key="5">
    <source>
        <dbReference type="EMBL" id="CDW77519.1"/>
    </source>
</evidence>
<feature type="compositionally biased region" description="Basic and acidic residues" evidence="4">
    <location>
        <begin position="201"/>
        <end position="214"/>
    </location>
</feature>
<dbReference type="Pfam" id="PF12796">
    <property type="entry name" value="Ank_2"/>
    <property type="match status" value="1"/>
</dbReference>
<dbReference type="InterPro" id="IPR002110">
    <property type="entry name" value="Ankyrin_rpt"/>
</dbReference>
<dbReference type="PANTHER" id="PTHR24198">
    <property type="entry name" value="ANKYRIN REPEAT AND PROTEIN KINASE DOMAIN-CONTAINING PROTEIN"/>
    <property type="match status" value="1"/>
</dbReference>
<feature type="repeat" description="ANK" evidence="3">
    <location>
        <begin position="841"/>
        <end position="873"/>
    </location>
</feature>
<dbReference type="SUPFAM" id="SSF48403">
    <property type="entry name" value="Ankyrin repeat"/>
    <property type="match status" value="2"/>
</dbReference>
<feature type="compositionally biased region" description="Polar residues" evidence="4">
    <location>
        <begin position="401"/>
        <end position="420"/>
    </location>
</feature>
<evidence type="ECO:0000256" key="4">
    <source>
        <dbReference type="SAM" id="MobiDB-lite"/>
    </source>
</evidence>
<feature type="compositionally biased region" description="Low complexity" evidence="4">
    <location>
        <begin position="779"/>
        <end position="796"/>
    </location>
</feature>
<dbReference type="EMBL" id="CCKQ01006231">
    <property type="protein sequence ID" value="CDW77519.1"/>
    <property type="molecule type" value="Genomic_DNA"/>
</dbReference>
<keyword evidence="6" id="KW-1185">Reference proteome</keyword>
<feature type="region of interest" description="Disordered" evidence="4">
    <location>
        <begin position="391"/>
        <end position="420"/>
    </location>
</feature>
<dbReference type="Proteomes" id="UP000039865">
    <property type="component" value="Unassembled WGS sequence"/>
</dbReference>
<evidence type="ECO:0000256" key="3">
    <source>
        <dbReference type="PROSITE-ProRule" id="PRU00023"/>
    </source>
</evidence>
<feature type="compositionally biased region" description="Polar residues" evidence="4">
    <location>
        <begin position="51"/>
        <end position="70"/>
    </location>
</feature>
<dbReference type="InterPro" id="IPR036770">
    <property type="entry name" value="Ankyrin_rpt-contain_sf"/>
</dbReference>
<accession>A0A078A5Q6</accession>
<reference evidence="5 6" key="1">
    <citation type="submission" date="2014-06" db="EMBL/GenBank/DDBJ databases">
        <authorList>
            <person name="Swart Estienne"/>
        </authorList>
    </citation>
    <scope>NUCLEOTIDE SEQUENCE [LARGE SCALE GENOMIC DNA]</scope>
    <source>
        <strain evidence="5 6">130c</strain>
    </source>
</reference>
<organism evidence="5 6">
    <name type="scientific">Stylonychia lemnae</name>
    <name type="common">Ciliate</name>
    <dbReference type="NCBI Taxonomy" id="5949"/>
    <lineage>
        <taxon>Eukaryota</taxon>
        <taxon>Sar</taxon>
        <taxon>Alveolata</taxon>
        <taxon>Ciliophora</taxon>
        <taxon>Intramacronucleata</taxon>
        <taxon>Spirotrichea</taxon>
        <taxon>Stichotrichia</taxon>
        <taxon>Sporadotrichida</taxon>
        <taxon>Oxytrichidae</taxon>
        <taxon>Stylonychinae</taxon>
        <taxon>Stylonychia</taxon>
    </lineage>
</organism>
<protein>
    <submittedName>
        <fullName evidence="5">Ankyrin repeat</fullName>
    </submittedName>
</protein>